<evidence type="ECO:0000256" key="8">
    <source>
        <dbReference type="ARBA" id="ARBA00023136"/>
    </source>
</evidence>
<dbReference type="InterPro" id="IPR038896">
    <property type="entry name" value="RNF170"/>
</dbReference>
<proteinExistence type="predicted"/>
<dbReference type="Gene3D" id="3.30.40.10">
    <property type="entry name" value="Zinc/RING finger domain, C3HC4 (zinc finger)"/>
    <property type="match status" value="1"/>
</dbReference>
<evidence type="ECO:0000256" key="2">
    <source>
        <dbReference type="ARBA" id="ARBA00014068"/>
    </source>
</evidence>
<evidence type="ECO:0000256" key="12">
    <source>
        <dbReference type="SAM" id="Phobius"/>
    </source>
</evidence>
<dbReference type="PROSITE" id="PS50089">
    <property type="entry name" value="ZF_RING_2"/>
    <property type="match status" value="1"/>
</dbReference>
<keyword evidence="7 12" id="KW-1133">Transmembrane helix</keyword>
<comment type="subcellular location">
    <subcellularLocation>
        <location evidence="1">Endomembrane system</location>
        <topology evidence="1">Multi-pass membrane protein</topology>
    </subcellularLocation>
</comment>
<dbReference type="Pfam" id="PF06803">
    <property type="entry name" value="DUF1232"/>
    <property type="match status" value="1"/>
</dbReference>
<accession>A0A564Y7A8</accession>
<evidence type="ECO:0000256" key="3">
    <source>
        <dbReference type="ARBA" id="ARBA00022692"/>
    </source>
</evidence>
<keyword evidence="3 12" id="KW-0812">Transmembrane</keyword>
<feature type="domain" description="RING-type" evidence="13">
    <location>
        <begin position="79"/>
        <end position="122"/>
    </location>
</feature>
<dbReference type="GO" id="GO:0012505">
    <property type="term" value="C:endomembrane system"/>
    <property type="evidence" value="ECO:0007669"/>
    <property type="project" value="UniProtKB-SubCell"/>
</dbReference>
<evidence type="ECO:0000256" key="9">
    <source>
        <dbReference type="ARBA" id="ARBA00030110"/>
    </source>
</evidence>
<evidence type="ECO:0000256" key="1">
    <source>
        <dbReference type="ARBA" id="ARBA00004127"/>
    </source>
</evidence>
<dbReference type="InterPro" id="IPR001841">
    <property type="entry name" value="Znf_RING"/>
</dbReference>
<dbReference type="InterPro" id="IPR018957">
    <property type="entry name" value="Znf_C3HC4_RING-type"/>
</dbReference>
<feature type="transmembrane region" description="Helical" evidence="12">
    <location>
        <begin position="12"/>
        <end position="30"/>
    </location>
</feature>
<evidence type="ECO:0000256" key="7">
    <source>
        <dbReference type="ARBA" id="ARBA00022989"/>
    </source>
</evidence>
<dbReference type="SMART" id="SM00184">
    <property type="entry name" value="RING"/>
    <property type="match status" value="1"/>
</dbReference>
<evidence type="ECO:0000256" key="4">
    <source>
        <dbReference type="ARBA" id="ARBA00022723"/>
    </source>
</evidence>
<reference evidence="14 15" key="1">
    <citation type="submission" date="2019-07" db="EMBL/GenBank/DDBJ databases">
        <authorList>
            <person name="Jastrzebski P J."/>
            <person name="Paukszto L."/>
            <person name="Jastrzebski P J."/>
        </authorList>
    </citation>
    <scope>NUCLEOTIDE SEQUENCE [LARGE SCALE GENOMIC DNA]</scope>
    <source>
        <strain evidence="14 15">WMS-il1</strain>
    </source>
</reference>
<dbReference type="Proteomes" id="UP000321570">
    <property type="component" value="Unassembled WGS sequence"/>
</dbReference>
<dbReference type="GO" id="GO:0008270">
    <property type="term" value="F:zinc ion binding"/>
    <property type="evidence" value="ECO:0007669"/>
    <property type="project" value="UniProtKB-KW"/>
</dbReference>
<dbReference type="SUPFAM" id="SSF57850">
    <property type="entry name" value="RING/U-box"/>
    <property type="match status" value="1"/>
</dbReference>
<feature type="transmembrane region" description="Helical" evidence="12">
    <location>
        <begin position="195"/>
        <end position="214"/>
    </location>
</feature>
<dbReference type="PANTHER" id="PTHR22894:SF5">
    <property type="entry name" value="RING-TYPE DOMAIN-CONTAINING PROTEIN"/>
    <property type="match status" value="1"/>
</dbReference>
<evidence type="ECO:0000256" key="10">
    <source>
        <dbReference type="ARBA" id="ARBA00031107"/>
    </source>
</evidence>
<dbReference type="GO" id="GO:0016567">
    <property type="term" value="P:protein ubiquitination"/>
    <property type="evidence" value="ECO:0007669"/>
    <property type="project" value="UniProtKB-UniPathway"/>
</dbReference>
<protein>
    <recommendedName>
        <fullName evidence="2">E3 ubiquitin-protein ligase RNF170</fullName>
    </recommendedName>
    <alternativeName>
        <fullName evidence="10">RING finger protein 170</fullName>
    </alternativeName>
    <alternativeName>
        <fullName evidence="9">RING-type E3 ubiquitin transferase RNF170</fullName>
    </alternativeName>
</protein>
<dbReference type="Pfam" id="PF00097">
    <property type="entry name" value="zf-C3HC4"/>
    <property type="match status" value="1"/>
</dbReference>
<dbReference type="GO" id="GO:0061630">
    <property type="term" value="F:ubiquitin protein ligase activity"/>
    <property type="evidence" value="ECO:0007669"/>
    <property type="project" value="InterPro"/>
</dbReference>
<keyword evidence="15" id="KW-1185">Reference proteome</keyword>
<evidence type="ECO:0000256" key="5">
    <source>
        <dbReference type="ARBA" id="ARBA00022771"/>
    </source>
</evidence>
<feature type="transmembrane region" description="Helical" evidence="12">
    <location>
        <begin position="220"/>
        <end position="245"/>
    </location>
</feature>
<dbReference type="PANTHER" id="PTHR22894">
    <property type="entry name" value="RING-TYPE DOMAIN-CONTAINING PROTEIN"/>
    <property type="match status" value="1"/>
</dbReference>
<evidence type="ECO:0000256" key="6">
    <source>
        <dbReference type="ARBA" id="ARBA00022833"/>
    </source>
</evidence>
<dbReference type="InterPro" id="IPR013083">
    <property type="entry name" value="Znf_RING/FYVE/PHD"/>
</dbReference>
<dbReference type="InterPro" id="IPR010652">
    <property type="entry name" value="DUF1232"/>
</dbReference>
<gene>
    <name evidence="14" type="ORF">WMSIL1_LOCUS3669</name>
</gene>
<dbReference type="AlphaFoldDB" id="A0A564Y7A8"/>
<evidence type="ECO:0000313" key="15">
    <source>
        <dbReference type="Proteomes" id="UP000321570"/>
    </source>
</evidence>
<evidence type="ECO:0000256" key="11">
    <source>
        <dbReference type="PROSITE-ProRule" id="PRU00175"/>
    </source>
</evidence>
<name>A0A564Y7A8_HYMDI</name>
<evidence type="ECO:0000313" key="14">
    <source>
        <dbReference type="EMBL" id="VUZ43130.1"/>
    </source>
</evidence>
<keyword evidence="5 11" id="KW-0863">Zinc-finger</keyword>
<sequence>MEIISGLENSVSAVFMLSSVFIALFVRALMKLFVPSGTPRIHPESEQTVNEVRQNIISRSLPTNLLIDTASSNAEVDVCPICLENLKFCVETNCRHKFCGDCFHAYWQRISPLSKPICPVCRGYLRFILKRFSLPEMQMEVSSDRSQIENNVDLFNRRYSGNPVSLINQLRDLPVLLRYFWRVIFDGEGDISCLLRLRLIVLFLFVFFYVISPLDIFPESIVGVFGLLDDCLVCLVFCIYLGALFRGRLVADV</sequence>
<dbReference type="EMBL" id="CABIJS010000111">
    <property type="protein sequence ID" value="VUZ43130.1"/>
    <property type="molecule type" value="Genomic_DNA"/>
</dbReference>
<evidence type="ECO:0000259" key="13">
    <source>
        <dbReference type="PROSITE" id="PS50089"/>
    </source>
</evidence>
<dbReference type="UniPathway" id="UPA00143"/>
<keyword evidence="4" id="KW-0479">Metal-binding</keyword>
<keyword evidence="8 12" id="KW-0472">Membrane</keyword>
<organism evidence="14 15">
    <name type="scientific">Hymenolepis diminuta</name>
    <name type="common">Rat tapeworm</name>
    <dbReference type="NCBI Taxonomy" id="6216"/>
    <lineage>
        <taxon>Eukaryota</taxon>
        <taxon>Metazoa</taxon>
        <taxon>Spiralia</taxon>
        <taxon>Lophotrochozoa</taxon>
        <taxon>Platyhelminthes</taxon>
        <taxon>Cestoda</taxon>
        <taxon>Eucestoda</taxon>
        <taxon>Cyclophyllidea</taxon>
        <taxon>Hymenolepididae</taxon>
        <taxon>Hymenolepis</taxon>
    </lineage>
</organism>
<keyword evidence="6" id="KW-0862">Zinc</keyword>